<evidence type="ECO:0000313" key="19">
    <source>
        <dbReference type="EMBL" id="ENN79914.1"/>
    </source>
</evidence>
<dbReference type="AlphaFoldDB" id="N6THL6"/>
<dbReference type="EC" id="3.2.1.46" evidence="2"/>
<protein>
    <recommendedName>
        <fullName evidence="13">Cytosolic beta-glucosidase</fullName>
        <ecNumber evidence="3">3.2.1.21</ecNumber>
        <ecNumber evidence="2">3.2.1.46</ecNumber>
    </recommendedName>
    <alternativeName>
        <fullName evidence="14">Cytosolic galactosylceramidase</fullName>
    </alternativeName>
    <alternativeName>
        <fullName evidence="16">Cytosolic glucosylceramidase</fullName>
    </alternativeName>
    <alternativeName>
        <fullName evidence="15">Cytosolic glycosylceramidase</fullName>
    </alternativeName>
</protein>
<feature type="signal peptide" evidence="18">
    <location>
        <begin position="1"/>
        <end position="16"/>
    </location>
</feature>
<dbReference type="FunFam" id="3.20.20.80:FF:000011">
    <property type="entry name" value="Cytosolic beta-glucosidase"/>
    <property type="match status" value="1"/>
</dbReference>
<dbReference type="SUPFAM" id="SSF51445">
    <property type="entry name" value="(Trans)glycosidases"/>
    <property type="match status" value="1"/>
</dbReference>
<comment type="catalytic activity">
    <reaction evidence="6">
        <text>a beta-D-galactosyl-(1&lt;-&gt;1')-N-acylsphing-4-enine + H2O = an N-acylsphing-4-enine + D-galactose</text>
        <dbReference type="Rhea" id="RHEA:14297"/>
        <dbReference type="ChEBI" id="CHEBI:4139"/>
        <dbReference type="ChEBI" id="CHEBI:15377"/>
        <dbReference type="ChEBI" id="CHEBI:18390"/>
        <dbReference type="ChEBI" id="CHEBI:52639"/>
        <dbReference type="EC" id="3.2.1.46"/>
    </reaction>
    <physiologicalReaction direction="left-to-right" evidence="6">
        <dbReference type="Rhea" id="RHEA:14298"/>
    </physiologicalReaction>
</comment>
<dbReference type="PANTHER" id="PTHR10353:SF36">
    <property type="entry name" value="LP05116P"/>
    <property type="match status" value="1"/>
</dbReference>
<evidence type="ECO:0000256" key="15">
    <source>
        <dbReference type="ARBA" id="ARBA00081896"/>
    </source>
</evidence>
<gene>
    <name evidence="19" type="ORF">YQE_03733</name>
</gene>
<proteinExistence type="inferred from homology"/>
<evidence type="ECO:0000256" key="8">
    <source>
        <dbReference type="ARBA" id="ARBA00050809"/>
    </source>
</evidence>
<evidence type="ECO:0000256" key="6">
    <source>
        <dbReference type="ARBA" id="ARBA00033698"/>
    </source>
</evidence>
<dbReference type="GO" id="GO:0016052">
    <property type="term" value="P:carbohydrate catabolic process"/>
    <property type="evidence" value="ECO:0007669"/>
    <property type="project" value="UniProtKB-ARBA"/>
</dbReference>
<evidence type="ECO:0000256" key="7">
    <source>
        <dbReference type="ARBA" id="ARBA00048813"/>
    </source>
</evidence>
<dbReference type="HOGENOM" id="CLU_359914_0_0_1"/>
<evidence type="ECO:0000256" key="3">
    <source>
        <dbReference type="ARBA" id="ARBA00012744"/>
    </source>
</evidence>
<dbReference type="InterPro" id="IPR001360">
    <property type="entry name" value="Glyco_hydro_1"/>
</dbReference>
<reference evidence="19" key="1">
    <citation type="journal article" date="2013" name="Genome Biol.">
        <title>Draft genome of the mountain pine beetle, Dendroctonus ponderosae Hopkins, a major forest pest.</title>
        <authorList>
            <person name="Keeling C.I."/>
            <person name="Yuen M.M."/>
            <person name="Liao N.Y."/>
            <person name="Docking T.R."/>
            <person name="Chan S.K."/>
            <person name="Taylor G.A."/>
            <person name="Palmquist D.L."/>
            <person name="Jackman S.D."/>
            <person name="Nguyen A."/>
            <person name="Li M."/>
            <person name="Henderson H."/>
            <person name="Janes J.K."/>
            <person name="Zhao Y."/>
            <person name="Pandoh P."/>
            <person name="Moore R."/>
            <person name="Sperling F.A."/>
            <person name="Huber D.P."/>
            <person name="Birol I."/>
            <person name="Jones S.J."/>
            <person name="Bohlmann J."/>
        </authorList>
    </citation>
    <scope>NUCLEOTIDE SEQUENCE</scope>
</reference>
<feature type="region of interest" description="Disordered" evidence="17">
    <location>
        <begin position="578"/>
        <end position="757"/>
    </location>
</feature>
<comment type="catalytic activity">
    <reaction evidence="11">
        <text>beta-D-glucosyl-(1&lt;-&gt;1)-sphing-4-enine + H2O = sphing-4-enine + D-glucose</text>
        <dbReference type="Rhea" id="RHEA:59288"/>
        <dbReference type="ChEBI" id="CHEBI:4167"/>
        <dbReference type="ChEBI" id="CHEBI:15377"/>
        <dbReference type="ChEBI" id="CHEBI:57756"/>
        <dbReference type="ChEBI" id="CHEBI:83992"/>
    </reaction>
    <physiologicalReaction direction="left-to-right" evidence="11">
        <dbReference type="Rhea" id="RHEA:59289"/>
    </physiologicalReaction>
</comment>
<accession>N6THL6</accession>
<evidence type="ECO:0000256" key="4">
    <source>
        <dbReference type="ARBA" id="ARBA00022801"/>
    </source>
</evidence>
<evidence type="ECO:0000256" key="1">
    <source>
        <dbReference type="ARBA" id="ARBA00000448"/>
    </source>
</evidence>
<dbReference type="EC" id="3.2.1.21" evidence="3"/>
<feature type="chain" id="PRO_5009707457" description="Cytosolic beta-glucosidase" evidence="18">
    <location>
        <begin position="17"/>
        <end position="778"/>
    </location>
</feature>
<dbReference type="GO" id="GO:0008422">
    <property type="term" value="F:beta-glucosidase activity"/>
    <property type="evidence" value="ECO:0007669"/>
    <property type="project" value="UniProtKB-EC"/>
</dbReference>
<feature type="compositionally biased region" description="Low complexity" evidence="17">
    <location>
        <begin position="578"/>
        <end position="751"/>
    </location>
</feature>
<dbReference type="GO" id="GO:0004336">
    <property type="term" value="F:galactosylceramidase activity"/>
    <property type="evidence" value="ECO:0007669"/>
    <property type="project" value="UniProtKB-EC"/>
</dbReference>
<dbReference type="Pfam" id="PF00232">
    <property type="entry name" value="Glyco_hydro_1"/>
    <property type="match status" value="1"/>
</dbReference>
<comment type="catalytic activity">
    <reaction evidence="1">
        <text>Hydrolysis of terminal, non-reducing beta-D-glucosyl residues with release of beta-D-glucose.</text>
        <dbReference type="EC" id="3.2.1.21"/>
    </reaction>
</comment>
<dbReference type="EMBL" id="KB740635">
    <property type="protein sequence ID" value="ENN79914.1"/>
    <property type="molecule type" value="Genomic_DNA"/>
</dbReference>
<dbReference type="Gene3D" id="3.20.20.80">
    <property type="entry name" value="Glycosidases"/>
    <property type="match status" value="1"/>
</dbReference>
<comment type="similarity">
    <text evidence="12">Belongs to the glycosyl hydrolase 1 family. Klotho subfamily.</text>
</comment>
<evidence type="ECO:0000256" key="17">
    <source>
        <dbReference type="SAM" id="MobiDB-lite"/>
    </source>
</evidence>
<feature type="non-terminal residue" evidence="19">
    <location>
        <position position="1"/>
    </location>
</feature>
<comment type="catalytic activity">
    <reaction evidence="10">
        <text>beta-D-glucosyl-(1&lt;-&gt;1)-N-octadecanoylsphing-4-enine + H2O = N-octadecanoylsphing-4-enine + D-glucose</text>
        <dbReference type="Rhea" id="RHEA:59284"/>
        <dbReference type="ChEBI" id="CHEBI:4167"/>
        <dbReference type="ChEBI" id="CHEBI:15377"/>
        <dbReference type="ChEBI" id="CHEBI:72961"/>
        <dbReference type="ChEBI" id="CHEBI:84719"/>
    </reaction>
    <physiologicalReaction direction="left-to-right" evidence="10">
        <dbReference type="Rhea" id="RHEA:59285"/>
    </physiologicalReaction>
</comment>
<comment type="catalytic activity">
    <reaction evidence="8">
        <text>beta-D-galactosyl-(1&lt;-&gt;1')-N-octadecanoylsphing-4-enine + H2O = N-octadecanoylsphing-4-enine + D-galactose</text>
        <dbReference type="Rhea" id="RHEA:59292"/>
        <dbReference type="ChEBI" id="CHEBI:4139"/>
        <dbReference type="ChEBI" id="CHEBI:15377"/>
        <dbReference type="ChEBI" id="CHEBI:72961"/>
        <dbReference type="ChEBI" id="CHEBI:84720"/>
    </reaction>
    <physiologicalReaction direction="left-to-right" evidence="8">
        <dbReference type="Rhea" id="RHEA:59293"/>
    </physiologicalReaction>
</comment>
<keyword evidence="4" id="KW-0378">Hydrolase</keyword>
<evidence type="ECO:0000256" key="5">
    <source>
        <dbReference type="ARBA" id="ARBA00023295"/>
    </source>
</evidence>
<evidence type="ECO:0000256" key="14">
    <source>
        <dbReference type="ARBA" id="ARBA00079026"/>
    </source>
</evidence>
<dbReference type="OrthoDB" id="65569at2759"/>
<evidence type="ECO:0000256" key="16">
    <source>
        <dbReference type="ARBA" id="ARBA00083229"/>
    </source>
</evidence>
<comment type="catalytic activity">
    <reaction evidence="7">
        <text>beta-D-galactosyl-(1&lt;-&gt;1)-sphing-4-enine + H2O = sphing-4-enine + D-galactose</text>
        <dbReference type="Rhea" id="RHEA:43908"/>
        <dbReference type="ChEBI" id="CHEBI:4139"/>
        <dbReference type="ChEBI" id="CHEBI:15377"/>
        <dbReference type="ChEBI" id="CHEBI:57756"/>
        <dbReference type="ChEBI" id="CHEBI:57934"/>
    </reaction>
    <physiologicalReaction direction="left-to-right" evidence="7">
        <dbReference type="Rhea" id="RHEA:43909"/>
    </physiologicalReaction>
</comment>
<organism evidence="19">
    <name type="scientific">Dendroctonus ponderosae</name>
    <name type="common">Mountain pine beetle</name>
    <dbReference type="NCBI Taxonomy" id="77166"/>
    <lineage>
        <taxon>Eukaryota</taxon>
        <taxon>Metazoa</taxon>
        <taxon>Ecdysozoa</taxon>
        <taxon>Arthropoda</taxon>
        <taxon>Hexapoda</taxon>
        <taxon>Insecta</taxon>
        <taxon>Pterygota</taxon>
        <taxon>Neoptera</taxon>
        <taxon>Endopterygota</taxon>
        <taxon>Coleoptera</taxon>
        <taxon>Polyphaga</taxon>
        <taxon>Cucujiformia</taxon>
        <taxon>Curculionidae</taxon>
        <taxon>Scolytinae</taxon>
        <taxon>Dendroctonus</taxon>
    </lineage>
</organism>
<dbReference type="PANTHER" id="PTHR10353">
    <property type="entry name" value="GLYCOSYL HYDROLASE"/>
    <property type="match status" value="1"/>
</dbReference>
<name>N6THL6_DENPD</name>
<evidence type="ECO:0000256" key="11">
    <source>
        <dbReference type="ARBA" id="ARBA00052085"/>
    </source>
</evidence>
<evidence type="ECO:0000256" key="13">
    <source>
        <dbReference type="ARBA" id="ARBA00068094"/>
    </source>
</evidence>
<evidence type="ECO:0000256" key="10">
    <source>
        <dbReference type="ARBA" id="ARBA00051666"/>
    </source>
</evidence>
<dbReference type="PROSITE" id="PS00653">
    <property type="entry name" value="GLYCOSYL_HYDROL_F1_2"/>
    <property type="match status" value="1"/>
</dbReference>
<evidence type="ECO:0000256" key="18">
    <source>
        <dbReference type="SAM" id="SignalP"/>
    </source>
</evidence>
<evidence type="ECO:0000256" key="12">
    <source>
        <dbReference type="ARBA" id="ARBA00060858"/>
    </source>
</evidence>
<keyword evidence="18" id="KW-0732">Signal</keyword>
<sequence length="778" mass="85666">MWKFVAFVAFIASVTCEDVALSNRYFPDNFKFGAATASYQIEGAWDEDGKGEQLWDWYTHTYPDKIRNENNGDIACDSYHKWREDIELLKELGVNHYRLSLSWSRILPNGTVYNINQNGVNYYTKILETLRANNIEPLVTLYHWDLPVVFHEMGGWLNPKIADYFADFARLSFQLFGRYVKTWITINEPQTTCVQGYGTGGKAPGYVHSGDGVYQCAYTNILAHAKAYHIYDEEFRATQNGRVSIVLDSAWAEPGSSELEDEEAARTAMAFSMGLYANPIYNGNWPQVVIDRVGNRSLNEGLPRSRLPQLTPEEIEYIKDTSDFFCLNTYGTYYAQYQNGVNESIGDPNYYSDIGIHTYSDPEWEAVIDWVSLVPWGFRSLLNFVWTEYDGVEEIVVTENGWADVETILEDTQRINYVSQYLSALLDAYYEDGVNVTGYTVWSLLDNFEWTNGYTQKLGIVHVDFDDEERRRTPKSSYSWYKRVLANRCLVEECVREPNAQSIKCEMAARCSTDLLQIPLSAHEVHTIRTCLNNAETICPVVQTVVLNPELNDVPDEVELDCGGCIGMLCNDHSFAAPDAPSTSSTASPETTSSSTATPDSTTSSTTTPTPETSTSTTTTGGPDGTTSSPTVPSSSSTTPTTPESTTTSATTPSPETSTSTTTTGGSDGTTSSPTVSSSSSTTPTTPEATSNPEATSSTSTTASPDSSTTTTTESTTTEVSTSTTTTTPGTSSTTSEVPDTTENAPETTTTGSVQAPKGSYGLLMLTLCIEWIRYVRA</sequence>
<evidence type="ECO:0000256" key="2">
    <source>
        <dbReference type="ARBA" id="ARBA00012657"/>
    </source>
</evidence>
<dbReference type="PRINTS" id="PR00131">
    <property type="entry name" value="GLHYDRLASE1"/>
</dbReference>
<dbReference type="InterPro" id="IPR033132">
    <property type="entry name" value="GH_1_N_CS"/>
</dbReference>
<comment type="catalytic activity">
    <reaction evidence="9">
        <text>a beta-D-xylosyl-(1&lt;-&gt;1')-N-acylsphing-4-enine + cholesterol = cholesteryl 3-beta-D-xyloside + an N-acylsphing-4-enine</text>
        <dbReference type="Rhea" id="RHEA:70239"/>
        <dbReference type="ChEBI" id="CHEBI:16113"/>
        <dbReference type="ChEBI" id="CHEBI:52639"/>
        <dbReference type="ChEBI" id="CHEBI:189067"/>
        <dbReference type="ChEBI" id="CHEBI:189068"/>
    </reaction>
    <physiologicalReaction direction="left-to-right" evidence="9">
        <dbReference type="Rhea" id="RHEA:70240"/>
    </physiologicalReaction>
    <physiologicalReaction direction="right-to-left" evidence="9">
        <dbReference type="Rhea" id="RHEA:70241"/>
    </physiologicalReaction>
</comment>
<keyword evidence="5" id="KW-0326">Glycosidase</keyword>
<evidence type="ECO:0000256" key="9">
    <source>
        <dbReference type="ARBA" id="ARBA00051414"/>
    </source>
</evidence>
<dbReference type="InterPro" id="IPR017853">
    <property type="entry name" value="GH"/>
</dbReference>